<dbReference type="Proteomes" id="UP000265520">
    <property type="component" value="Unassembled WGS sequence"/>
</dbReference>
<evidence type="ECO:0000313" key="3">
    <source>
        <dbReference type="Proteomes" id="UP000265520"/>
    </source>
</evidence>
<proteinExistence type="predicted"/>
<protein>
    <submittedName>
        <fullName evidence="2">APO protein 3 mitochondrial-like</fullName>
    </submittedName>
</protein>
<dbReference type="EMBL" id="LXQA010018503">
    <property type="protein sequence ID" value="MCH90524.1"/>
    <property type="molecule type" value="Genomic_DNA"/>
</dbReference>
<organism evidence="2 3">
    <name type="scientific">Trifolium medium</name>
    <dbReference type="NCBI Taxonomy" id="97028"/>
    <lineage>
        <taxon>Eukaryota</taxon>
        <taxon>Viridiplantae</taxon>
        <taxon>Streptophyta</taxon>
        <taxon>Embryophyta</taxon>
        <taxon>Tracheophyta</taxon>
        <taxon>Spermatophyta</taxon>
        <taxon>Magnoliopsida</taxon>
        <taxon>eudicotyledons</taxon>
        <taxon>Gunneridae</taxon>
        <taxon>Pentapetalae</taxon>
        <taxon>rosids</taxon>
        <taxon>fabids</taxon>
        <taxon>Fabales</taxon>
        <taxon>Fabaceae</taxon>
        <taxon>Papilionoideae</taxon>
        <taxon>50 kb inversion clade</taxon>
        <taxon>NPAAA clade</taxon>
        <taxon>Hologalegina</taxon>
        <taxon>IRL clade</taxon>
        <taxon>Trifolieae</taxon>
        <taxon>Trifolium</taxon>
    </lineage>
</organism>
<dbReference type="PROSITE" id="PS51499">
    <property type="entry name" value="APO"/>
    <property type="match status" value="1"/>
</dbReference>
<dbReference type="AlphaFoldDB" id="A0A392MW65"/>
<evidence type="ECO:0000259" key="1">
    <source>
        <dbReference type="PROSITE" id="PS51499"/>
    </source>
</evidence>
<feature type="domain" description="APO" evidence="1">
    <location>
        <begin position="22"/>
        <end position="104"/>
    </location>
</feature>
<dbReference type="GO" id="GO:0003723">
    <property type="term" value="F:RNA binding"/>
    <property type="evidence" value="ECO:0007669"/>
    <property type="project" value="InterPro"/>
</dbReference>
<comment type="caution">
    <text evidence="2">The sequence shown here is derived from an EMBL/GenBank/DDBJ whole genome shotgun (WGS) entry which is preliminary data.</text>
</comment>
<gene>
    <name evidence="2" type="ORF">A2U01_0011440</name>
</gene>
<accession>A0A392MW65</accession>
<dbReference type="InterPro" id="IPR023342">
    <property type="entry name" value="APO_dom"/>
</dbReference>
<reference evidence="2 3" key="1">
    <citation type="journal article" date="2018" name="Front. Plant Sci.">
        <title>Red Clover (Trifolium pratense) and Zigzag Clover (T. medium) - A Picture of Genomic Similarities and Differences.</title>
        <authorList>
            <person name="Dluhosova J."/>
            <person name="Istvanek J."/>
            <person name="Nedelnik J."/>
            <person name="Repkova J."/>
        </authorList>
    </citation>
    <scope>NUCLEOTIDE SEQUENCE [LARGE SCALE GENOMIC DNA]</scope>
    <source>
        <strain evidence="3">cv. 10/8</strain>
        <tissue evidence="2">Leaf</tissue>
    </source>
</reference>
<keyword evidence="3" id="KW-1185">Reference proteome</keyword>
<dbReference type="Pfam" id="PF05634">
    <property type="entry name" value="APO_RNA-bind"/>
    <property type="match status" value="1"/>
</dbReference>
<name>A0A392MW65_9FABA</name>
<sequence>MKAWKKMCTGASKLMETYAVQTCGYCPEVQVGPKGHRVRNCQAYKHQMRDGQHAWQEATINDFVPPVYVYHARDQPLVNELKRYYGMLPAVVELFSQAGAPVEKNYAHTMRVDVVVPEMDEEKWVV</sequence>
<evidence type="ECO:0000313" key="2">
    <source>
        <dbReference type="EMBL" id="MCH90524.1"/>
    </source>
</evidence>